<accession>A0A3Q9IA94</accession>
<protein>
    <submittedName>
        <fullName evidence="4">YafY family transcriptional regulator</fullName>
    </submittedName>
</protein>
<evidence type="ECO:0000256" key="2">
    <source>
        <dbReference type="ARBA" id="ARBA00023163"/>
    </source>
</evidence>
<dbReference type="RefSeq" id="WP_126997458.1">
    <property type="nucleotide sequence ID" value="NZ_CP034346.1"/>
</dbReference>
<dbReference type="GO" id="GO:0003700">
    <property type="term" value="F:DNA-binding transcription factor activity"/>
    <property type="evidence" value="ECO:0007669"/>
    <property type="project" value="InterPro"/>
</dbReference>
<dbReference type="Proteomes" id="UP000270678">
    <property type="component" value="Chromosome"/>
</dbReference>
<dbReference type="InterPro" id="IPR036390">
    <property type="entry name" value="WH_DNA-bd_sf"/>
</dbReference>
<evidence type="ECO:0000259" key="3">
    <source>
        <dbReference type="PROSITE" id="PS51000"/>
    </source>
</evidence>
<dbReference type="InterPro" id="IPR051534">
    <property type="entry name" value="CBASS_pafABC_assoc_protein"/>
</dbReference>
<dbReference type="PROSITE" id="PS51000">
    <property type="entry name" value="HTH_DEOR_2"/>
    <property type="match status" value="1"/>
</dbReference>
<dbReference type="PANTHER" id="PTHR34580:SF9">
    <property type="entry name" value="SLL5097 PROTEIN"/>
    <property type="match status" value="1"/>
</dbReference>
<evidence type="ECO:0000313" key="5">
    <source>
        <dbReference type="Proteomes" id="UP000270678"/>
    </source>
</evidence>
<gene>
    <name evidence="4" type="ORF">EI981_09280</name>
</gene>
<dbReference type="Gene3D" id="1.10.10.10">
    <property type="entry name" value="Winged helix-like DNA-binding domain superfamily/Winged helix DNA-binding domain"/>
    <property type="match status" value="1"/>
</dbReference>
<keyword evidence="2" id="KW-0804">Transcription</keyword>
<name>A0A3Q9IA94_9BACL</name>
<feature type="domain" description="HTH deoR-type" evidence="3">
    <location>
        <begin position="1"/>
        <end position="56"/>
    </location>
</feature>
<keyword evidence="1" id="KW-0805">Transcription regulation</keyword>
<dbReference type="InterPro" id="IPR013196">
    <property type="entry name" value="HTH_11"/>
</dbReference>
<proteinExistence type="predicted"/>
<dbReference type="EMBL" id="CP034346">
    <property type="protein sequence ID" value="AZS14625.1"/>
    <property type="molecule type" value="Genomic_DNA"/>
</dbReference>
<organism evidence="4 5">
    <name type="scientific">Paenibacillus lutimineralis</name>
    <dbReference type="NCBI Taxonomy" id="2707005"/>
    <lineage>
        <taxon>Bacteria</taxon>
        <taxon>Bacillati</taxon>
        <taxon>Bacillota</taxon>
        <taxon>Bacilli</taxon>
        <taxon>Bacillales</taxon>
        <taxon>Paenibacillaceae</taxon>
        <taxon>Paenibacillus</taxon>
    </lineage>
</organism>
<dbReference type="PANTHER" id="PTHR34580">
    <property type="match status" value="1"/>
</dbReference>
<evidence type="ECO:0000256" key="1">
    <source>
        <dbReference type="ARBA" id="ARBA00023015"/>
    </source>
</evidence>
<evidence type="ECO:0000313" key="4">
    <source>
        <dbReference type="EMBL" id="AZS14625.1"/>
    </source>
</evidence>
<keyword evidence="5" id="KW-1185">Reference proteome</keyword>
<sequence length="303" mass="35684">MNQRRLMIMRLLDARKKFTARELAERFDVSVRTIQRDLDYLQQLGFPLYTEVGANGGYRVLPNRILPPLQLTEHEAFGLFMMMEYLQQVPDFPYGSIREQLSDHYFSSLPSDVQDRITRMSQHIAFLQNHSKQPEALTTQIIHAAMEKKQIKFTYASRSGLKEIEVYPIGIYYEHGYWYMPAQKRERVLLYRLDRMQSLAILHQTDTSVPTLKEWLISTDDREKIEVTVRFTDFGARLAQSDILFKLMKDYEWRGSVPPEEFPFMARRLLAYGPEAEVVQPKELRELVGELLESSLAPYRQDF</sequence>
<dbReference type="AlphaFoldDB" id="A0A3Q9IA94"/>
<dbReference type="Pfam" id="PF08279">
    <property type="entry name" value="HTH_11"/>
    <property type="match status" value="1"/>
</dbReference>
<reference evidence="5" key="1">
    <citation type="submission" date="2018-12" db="EMBL/GenBank/DDBJ databases">
        <title>Complete genome sequence of Paenibacillus sp. MBLB1234.</title>
        <authorList>
            <person name="Nam Y.-D."/>
            <person name="Kang J."/>
            <person name="Chung W.-H."/>
            <person name="Park Y.S."/>
        </authorList>
    </citation>
    <scope>NUCLEOTIDE SEQUENCE [LARGE SCALE GENOMIC DNA]</scope>
    <source>
        <strain evidence="5">MBLB1234</strain>
    </source>
</reference>
<dbReference type="Pfam" id="PF13280">
    <property type="entry name" value="WYL"/>
    <property type="match status" value="1"/>
</dbReference>
<dbReference type="InterPro" id="IPR001034">
    <property type="entry name" value="DeoR_HTH"/>
</dbReference>
<dbReference type="InterPro" id="IPR026881">
    <property type="entry name" value="WYL_dom"/>
</dbReference>
<dbReference type="Pfam" id="PF25583">
    <property type="entry name" value="WCX"/>
    <property type="match status" value="1"/>
</dbReference>
<dbReference type="InterPro" id="IPR036388">
    <property type="entry name" value="WH-like_DNA-bd_sf"/>
</dbReference>
<dbReference type="SUPFAM" id="SSF46785">
    <property type="entry name" value="Winged helix' DNA-binding domain"/>
    <property type="match status" value="1"/>
</dbReference>
<dbReference type="OrthoDB" id="9815009at2"/>
<dbReference type="PIRSF" id="PIRSF016838">
    <property type="entry name" value="PafC"/>
    <property type="match status" value="1"/>
</dbReference>
<dbReference type="PROSITE" id="PS52050">
    <property type="entry name" value="WYL"/>
    <property type="match status" value="1"/>
</dbReference>
<dbReference type="KEGG" id="plut:EI981_09280"/>
<dbReference type="InterPro" id="IPR028349">
    <property type="entry name" value="PafC-like"/>
</dbReference>
<dbReference type="InterPro" id="IPR057727">
    <property type="entry name" value="WCX_dom"/>
</dbReference>